<dbReference type="CDD" id="cd00383">
    <property type="entry name" value="trans_reg_C"/>
    <property type="match status" value="1"/>
</dbReference>
<dbReference type="PROSITE" id="PS50110">
    <property type="entry name" value="RESPONSE_REGULATORY"/>
    <property type="match status" value="1"/>
</dbReference>
<organism evidence="10">
    <name type="scientific">uncultured Acidobacteriota bacterium</name>
    <dbReference type="NCBI Taxonomy" id="171953"/>
    <lineage>
        <taxon>Bacteria</taxon>
        <taxon>Pseudomonadati</taxon>
        <taxon>Acidobacteriota</taxon>
        <taxon>environmental samples</taxon>
    </lineage>
</organism>
<feature type="DNA-binding region" description="OmpR/PhoB-type" evidence="7">
    <location>
        <begin position="134"/>
        <end position="230"/>
    </location>
</feature>
<evidence type="ECO:0000313" key="10">
    <source>
        <dbReference type="EMBL" id="BAL54953.1"/>
    </source>
</evidence>
<dbReference type="Gene3D" id="1.10.10.10">
    <property type="entry name" value="Winged helix-like DNA-binding domain superfamily/Winged helix DNA-binding domain"/>
    <property type="match status" value="1"/>
</dbReference>
<keyword evidence="4 7" id="KW-0238">DNA-binding</keyword>
<evidence type="ECO:0000256" key="3">
    <source>
        <dbReference type="ARBA" id="ARBA00023015"/>
    </source>
</evidence>
<evidence type="ECO:0000256" key="1">
    <source>
        <dbReference type="ARBA" id="ARBA00022553"/>
    </source>
</evidence>
<feature type="modified residue" description="4-aspartylphosphate" evidence="6">
    <location>
        <position position="58"/>
    </location>
</feature>
<evidence type="ECO:0000256" key="5">
    <source>
        <dbReference type="ARBA" id="ARBA00023163"/>
    </source>
</evidence>
<feature type="domain" description="OmpR/PhoB-type" evidence="9">
    <location>
        <begin position="134"/>
        <end position="230"/>
    </location>
</feature>
<dbReference type="InterPro" id="IPR039420">
    <property type="entry name" value="WalR-like"/>
</dbReference>
<dbReference type="GO" id="GO:0006355">
    <property type="term" value="P:regulation of DNA-templated transcription"/>
    <property type="evidence" value="ECO:0007669"/>
    <property type="project" value="InterPro"/>
</dbReference>
<dbReference type="PANTHER" id="PTHR48111">
    <property type="entry name" value="REGULATOR OF RPOS"/>
    <property type="match status" value="1"/>
</dbReference>
<protein>
    <submittedName>
        <fullName evidence="10">Transcriptional regulator</fullName>
    </submittedName>
</protein>
<evidence type="ECO:0000256" key="2">
    <source>
        <dbReference type="ARBA" id="ARBA00023012"/>
    </source>
</evidence>
<dbReference type="Pfam" id="PF00072">
    <property type="entry name" value="Response_reg"/>
    <property type="match status" value="1"/>
</dbReference>
<dbReference type="Pfam" id="PF00486">
    <property type="entry name" value="Trans_reg_C"/>
    <property type="match status" value="1"/>
</dbReference>
<keyword evidence="5" id="KW-0804">Transcription</keyword>
<accession>H5SFL7</accession>
<dbReference type="EMBL" id="AP011704">
    <property type="protein sequence ID" value="BAL54953.1"/>
    <property type="molecule type" value="Genomic_DNA"/>
</dbReference>
<proteinExistence type="predicted"/>
<keyword evidence="2" id="KW-0902">Two-component regulatory system</keyword>
<dbReference type="SUPFAM" id="SSF46894">
    <property type="entry name" value="C-terminal effector domain of the bipartite response regulators"/>
    <property type="match status" value="1"/>
</dbReference>
<dbReference type="PROSITE" id="PS51755">
    <property type="entry name" value="OMPR_PHOB"/>
    <property type="match status" value="1"/>
</dbReference>
<gene>
    <name evidence="10" type="ORF">HGMM_F22A10C29</name>
</gene>
<evidence type="ECO:0000259" key="8">
    <source>
        <dbReference type="PROSITE" id="PS50110"/>
    </source>
</evidence>
<evidence type="ECO:0000259" key="9">
    <source>
        <dbReference type="PROSITE" id="PS51755"/>
    </source>
</evidence>
<dbReference type="SMART" id="SM00448">
    <property type="entry name" value="REC"/>
    <property type="match status" value="1"/>
</dbReference>
<dbReference type="InterPro" id="IPR036388">
    <property type="entry name" value="WH-like_DNA-bd_sf"/>
</dbReference>
<evidence type="ECO:0000256" key="4">
    <source>
        <dbReference type="ARBA" id="ARBA00023125"/>
    </source>
</evidence>
<dbReference type="InterPro" id="IPR016032">
    <property type="entry name" value="Sig_transdc_resp-reg_C-effctor"/>
</dbReference>
<dbReference type="GO" id="GO:0005829">
    <property type="term" value="C:cytosol"/>
    <property type="evidence" value="ECO:0007669"/>
    <property type="project" value="TreeGrafter"/>
</dbReference>
<evidence type="ECO:0000256" key="7">
    <source>
        <dbReference type="PROSITE-ProRule" id="PRU01091"/>
    </source>
</evidence>
<reference evidence="10" key="2">
    <citation type="journal article" date="2012" name="PLoS ONE">
        <title>A Deeply Branching Thermophilic Bacterium with an Ancient Acetyl-CoA Pathway Dominates a Subsurface Ecosystem.</title>
        <authorList>
            <person name="Takami H."/>
            <person name="Noguchi H."/>
            <person name="Takaki Y."/>
            <person name="Uchiyama I."/>
            <person name="Toyoda A."/>
            <person name="Nishi S."/>
            <person name="Chee G.-J."/>
            <person name="Arai W."/>
            <person name="Nunoura T."/>
            <person name="Itoh T."/>
            <person name="Hattori M."/>
            <person name="Takai K."/>
        </authorList>
    </citation>
    <scope>NUCLEOTIDE SEQUENCE</scope>
</reference>
<dbReference type="GO" id="GO:0000156">
    <property type="term" value="F:phosphorelay response regulator activity"/>
    <property type="evidence" value="ECO:0007669"/>
    <property type="project" value="TreeGrafter"/>
</dbReference>
<dbReference type="AlphaFoldDB" id="H5SFL7"/>
<dbReference type="SUPFAM" id="SSF52172">
    <property type="entry name" value="CheY-like"/>
    <property type="match status" value="1"/>
</dbReference>
<dbReference type="Gene3D" id="6.10.250.690">
    <property type="match status" value="1"/>
</dbReference>
<dbReference type="Gene3D" id="3.40.50.2300">
    <property type="match status" value="1"/>
</dbReference>
<dbReference type="InterPro" id="IPR011006">
    <property type="entry name" value="CheY-like_superfamily"/>
</dbReference>
<evidence type="ECO:0000256" key="6">
    <source>
        <dbReference type="PROSITE-ProRule" id="PRU00169"/>
    </source>
</evidence>
<feature type="domain" description="Response regulatory" evidence="8">
    <location>
        <begin position="8"/>
        <end position="125"/>
    </location>
</feature>
<reference evidence="10" key="1">
    <citation type="journal article" date="2005" name="Environ. Microbiol.">
        <title>Genetic and functional properties of uncultivated thermophilic crenarchaeotes from a subsurface gold mine as revealed by analysis of genome fragments.</title>
        <authorList>
            <person name="Nunoura T."/>
            <person name="Hirayama H."/>
            <person name="Takami H."/>
            <person name="Oida H."/>
            <person name="Nishi S."/>
            <person name="Shimamura S."/>
            <person name="Suzuki Y."/>
            <person name="Inagaki F."/>
            <person name="Takai K."/>
            <person name="Nealson K.H."/>
            <person name="Horikoshi K."/>
        </authorList>
    </citation>
    <scope>NUCLEOTIDE SEQUENCE</scope>
</reference>
<dbReference type="InterPro" id="IPR001867">
    <property type="entry name" value="OmpR/PhoB-type_DNA-bd"/>
</dbReference>
<name>H5SFL7_9BACT</name>
<dbReference type="InterPro" id="IPR001789">
    <property type="entry name" value="Sig_transdc_resp-reg_receiver"/>
</dbReference>
<keyword evidence="3" id="KW-0805">Transcription regulation</keyword>
<dbReference type="PANTHER" id="PTHR48111:SF1">
    <property type="entry name" value="TWO-COMPONENT RESPONSE REGULATOR ORR33"/>
    <property type="match status" value="1"/>
</dbReference>
<sequence>MAGAMKPTILIIEDDVELAHLLKHHLERGGRYTVEIARTGEEGLRVLSQRQPSALILDVNLPEMNGFELCRRLRQESATRRLPILMLTARTSESDKVLGLTLGADDYVTKPFSLRELEARLHALLRRAQEDAPSDFIYDDGTLYLDPRHFIARVEGREIKLTRKEFALLVLLARNAGRTLTREYLLDRIWGLAYYGATRTLDVHVHNLRKKLGHEAYIETVVGVGYRFRPRSNDSSDAAP</sequence>
<dbReference type="GO" id="GO:0032993">
    <property type="term" value="C:protein-DNA complex"/>
    <property type="evidence" value="ECO:0007669"/>
    <property type="project" value="TreeGrafter"/>
</dbReference>
<dbReference type="SMART" id="SM00862">
    <property type="entry name" value="Trans_reg_C"/>
    <property type="match status" value="1"/>
</dbReference>
<dbReference type="CDD" id="cd17574">
    <property type="entry name" value="REC_OmpR"/>
    <property type="match status" value="1"/>
</dbReference>
<keyword evidence="1 6" id="KW-0597">Phosphoprotein</keyword>
<dbReference type="GO" id="GO:0000976">
    <property type="term" value="F:transcription cis-regulatory region binding"/>
    <property type="evidence" value="ECO:0007669"/>
    <property type="project" value="TreeGrafter"/>
</dbReference>